<feature type="non-terminal residue" evidence="2">
    <location>
        <position position="1"/>
    </location>
</feature>
<dbReference type="RefSeq" id="XP_060289764.1">
    <property type="nucleotide sequence ID" value="XM_060446919.1"/>
</dbReference>
<dbReference type="GeneID" id="85330189"/>
<dbReference type="EMBL" id="JAUIRO010000009">
    <property type="protein sequence ID" value="KAK0702100.1"/>
    <property type="molecule type" value="Genomic_DNA"/>
</dbReference>
<dbReference type="AlphaFoldDB" id="A0AA39ZQZ7"/>
<gene>
    <name evidence="2" type="ORF">B0T26DRAFT_796223</name>
</gene>
<evidence type="ECO:0000313" key="2">
    <source>
        <dbReference type="EMBL" id="KAK0702100.1"/>
    </source>
</evidence>
<proteinExistence type="predicted"/>
<comment type="caution">
    <text evidence="2">The sequence shown here is derived from an EMBL/GenBank/DDBJ whole genome shotgun (WGS) entry which is preliminary data.</text>
</comment>
<evidence type="ECO:0000256" key="1">
    <source>
        <dbReference type="SAM" id="MobiDB-lite"/>
    </source>
</evidence>
<accession>A0AA39ZQZ7</accession>
<sequence length="238" mass="26882">CQPTDPINKWYANLKAQASTTPSNNAGKARTKYKQAVYPLTKPAKSWKAWIDNWQEALQTAQTKKVPEAQQPATWYDDFEAAIRGAGWSNWCALYRLVNQKSIDAGTLDYRDLVSAFNHKVRAQEASRKPSRFTKGSFGATYGNQGADRPEQEKAPGSSKRRYTGGSHSGCRVCGNAHNLEGCWYLFPEKAFIKWNPSQERKDRAEEALQADESLRKEVEALRKKHKVVLPPCTRMIS</sequence>
<evidence type="ECO:0008006" key="4">
    <source>
        <dbReference type="Google" id="ProtNLM"/>
    </source>
</evidence>
<evidence type="ECO:0000313" key="3">
    <source>
        <dbReference type="Proteomes" id="UP001172101"/>
    </source>
</evidence>
<keyword evidence="3" id="KW-1185">Reference proteome</keyword>
<dbReference type="Proteomes" id="UP001172101">
    <property type="component" value="Unassembled WGS sequence"/>
</dbReference>
<organism evidence="2 3">
    <name type="scientific">Lasiosphaeria miniovina</name>
    <dbReference type="NCBI Taxonomy" id="1954250"/>
    <lineage>
        <taxon>Eukaryota</taxon>
        <taxon>Fungi</taxon>
        <taxon>Dikarya</taxon>
        <taxon>Ascomycota</taxon>
        <taxon>Pezizomycotina</taxon>
        <taxon>Sordariomycetes</taxon>
        <taxon>Sordariomycetidae</taxon>
        <taxon>Sordariales</taxon>
        <taxon>Lasiosphaeriaceae</taxon>
        <taxon>Lasiosphaeria</taxon>
    </lineage>
</organism>
<name>A0AA39ZQZ7_9PEZI</name>
<feature type="region of interest" description="Disordered" evidence="1">
    <location>
        <begin position="125"/>
        <end position="168"/>
    </location>
</feature>
<reference evidence="2" key="1">
    <citation type="submission" date="2023-06" db="EMBL/GenBank/DDBJ databases">
        <title>Genome-scale phylogeny and comparative genomics of the fungal order Sordariales.</title>
        <authorList>
            <consortium name="Lawrence Berkeley National Laboratory"/>
            <person name="Hensen N."/>
            <person name="Bonometti L."/>
            <person name="Westerberg I."/>
            <person name="Brannstrom I.O."/>
            <person name="Guillou S."/>
            <person name="Cros-Aarteil S."/>
            <person name="Calhoun S."/>
            <person name="Haridas S."/>
            <person name="Kuo A."/>
            <person name="Mondo S."/>
            <person name="Pangilinan J."/>
            <person name="Riley R."/>
            <person name="LaButti K."/>
            <person name="Andreopoulos B."/>
            <person name="Lipzen A."/>
            <person name="Chen C."/>
            <person name="Yanf M."/>
            <person name="Daum C."/>
            <person name="Ng V."/>
            <person name="Clum A."/>
            <person name="Steindorff A."/>
            <person name="Ohm R."/>
            <person name="Martin F."/>
            <person name="Silar P."/>
            <person name="Natvig D."/>
            <person name="Lalanne C."/>
            <person name="Gautier V."/>
            <person name="Ament-velasquez S.L."/>
            <person name="Kruys A."/>
            <person name="Hutchinson M.I."/>
            <person name="Powell A.J."/>
            <person name="Barry K."/>
            <person name="Miller A.N."/>
            <person name="Grigoriev I.V."/>
            <person name="Debuchy R."/>
            <person name="Gladieux P."/>
            <person name="Thoren M.H."/>
            <person name="Johannesson H."/>
        </authorList>
    </citation>
    <scope>NUCLEOTIDE SEQUENCE</scope>
    <source>
        <strain evidence="2">SMH2392-1A</strain>
    </source>
</reference>
<protein>
    <recommendedName>
        <fullName evidence="4">Gag protein</fullName>
    </recommendedName>
</protein>